<evidence type="ECO:0000313" key="3">
    <source>
        <dbReference type="EnsemblMetazoa" id="HelroP166693"/>
    </source>
</evidence>
<evidence type="ECO:0000313" key="4">
    <source>
        <dbReference type="Proteomes" id="UP000015101"/>
    </source>
</evidence>
<evidence type="ECO:0000313" key="2">
    <source>
        <dbReference type="EMBL" id="ESO11678.1"/>
    </source>
</evidence>
<dbReference type="AlphaFoldDB" id="T1EYD5"/>
<proteinExistence type="predicted"/>
<feature type="compositionally biased region" description="Low complexity" evidence="1">
    <location>
        <begin position="839"/>
        <end position="871"/>
    </location>
</feature>
<dbReference type="HOGENOM" id="CLU_275484_0_0_1"/>
<feature type="region of interest" description="Disordered" evidence="1">
    <location>
        <begin position="783"/>
        <end position="803"/>
    </location>
</feature>
<feature type="compositionally biased region" description="Acidic residues" evidence="1">
    <location>
        <begin position="1085"/>
        <end position="1107"/>
    </location>
</feature>
<reference evidence="2 4" key="2">
    <citation type="journal article" date="2013" name="Nature">
        <title>Insights into bilaterian evolution from three spiralian genomes.</title>
        <authorList>
            <person name="Simakov O."/>
            <person name="Marletaz F."/>
            <person name="Cho S.J."/>
            <person name="Edsinger-Gonzales E."/>
            <person name="Havlak P."/>
            <person name="Hellsten U."/>
            <person name="Kuo D.H."/>
            <person name="Larsson T."/>
            <person name="Lv J."/>
            <person name="Arendt D."/>
            <person name="Savage R."/>
            <person name="Osoegawa K."/>
            <person name="de Jong P."/>
            <person name="Grimwood J."/>
            <person name="Chapman J.A."/>
            <person name="Shapiro H."/>
            <person name="Aerts A."/>
            <person name="Otillar R.P."/>
            <person name="Terry A.Y."/>
            <person name="Boore J.L."/>
            <person name="Grigoriev I.V."/>
            <person name="Lindberg D.R."/>
            <person name="Seaver E.C."/>
            <person name="Weisblat D.A."/>
            <person name="Putnam N.H."/>
            <person name="Rokhsar D.S."/>
        </authorList>
    </citation>
    <scope>NUCLEOTIDE SEQUENCE</scope>
</reference>
<evidence type="ECO:0000256" key="1">
    <source>
        <dbReference type="SAM" id="MobiDB-lite"/>
    </source>
</evidence>
<feature type="compositionally biased region" description="Low complexity" evidence="1">
    <location>
        <begin position="1070"/>
        <end position="1084"/>
    </location>
</feature>
<dbReference type="GeneID" id="20201585"/>
<feature type="region of interest" description="Disordered" evidence="1">
    <location>
        <begin position="243"/>
        <end position="343"/>
    </location>
</feature>
<sequence length="1159" mass="130813">MTDFGTMSVTRSLSISTRSSPSSSHITYFHNPYSRDYEQTGQSQHQPYFFGKTNSRNNSPNLLSDTIGIIDSNNRSDNIDISYISSNNNNNNNNNNKHFQQQKQQQLKRRAEWITLSKPFLMKLVEKLCQLSFENDQQNEKFQYNNNNNINNNNSNISNNNNNNISNNLNKTINNENRKNVKNIERSNAVIETKVSLKNNVAIKNNNNNNNILKNKCNVTKKKNNNDDFDDSDDDDFVEHPSRITLNSTSNDSYPQLQSQRQRMARSRTKTATSRPFSASALSSLSTASPATTTTTTTSSTRSSAAAATKFARPFESSEERTTSEHSDYMKTDSEPENKLKSEDYSPNMRHVEQQLQQVENSHMSVVNNDDSDTEQIDVEDVDENAPISFRDILKNESQQNAKNNNMIFTDNNFYGNEACREVGVVISADGNNICNDGEDGEEEKEDSKELVKEEIENMMKKCDQNKNVENISYNFFGNKDAENKHISFNNHRNNIFDPIWSLAFKSQLDRKWFEKTEAINLFPLYRWQSTCFAAPPSLHTPTGSKQLWAAFNKSLVYKMFDDVLQGDRDNWMKTSPSLLQNAPPVLKSCYMLNVSNINNVDNTDNSDKHNDQLIHKCLNNIHNNNKVSNNDKSCTNISNNNKKSTYFYRRRQRPMYNKRSRNRPFPETSKRKSYEVIENKNTKEEEMISSCMESVPILGALLRSDDSKIYSSNNNSTTYSNKIFNSSNNNNISNVNCSNNNNSNTSDSKHQYGNVLKVLCNRNNQQQNYFPQHQQKSLNISNNKINNNNASNTNSNNNNNTGINNAHNKFDVWPKWVALDKCHVKSLVDSLVVSMMSADNQQQPQSPQQSQQQQHSPQQQTPTSTLPHQQNVNNLNANSVSCDATNINQNYIKTDEISVKLSKDIDSKTSNNVNNEKSGSDNNENLAADDLTLSNQDSYNSCNKNLPAIMKEENATTFSAMNKLLLTPPTPITSPAAISSLHACSTTAIQQQPSSLSPTMANTNAEIAAKTNECFTSIFTPTTTSRSISCNHITTVTTPPTSSENISPSVPISTRDEELMEVCHDDDSPNNNNNNNNNNIGYDNDGEEEEDDEPISNADEEEDMDFADPQTAAMTSGSKKTKCRSSSKGMACVQKWKSNMLMRVEAEVGKPEVKNDSL</sequence>
<feature type="compositionally biased region" description="Polar residues" evidence="1">
    <location>
        <begin position="244"/>
        <end position="262"/>
    </location>
</feature>
<dbReference type="EMBL" id="KB095812">
    <property type="protein sequence ID" value="ESO11678.1"/>
    <property type="molecule type" value="Genomic_DNA"/>
</dbReference>
<feature type="compositionally biased region" description="Low complexity" evidence="1">
    <location>
        <begin position="8"/>
        <end position="24"/>
    </location>
</feature>
<feature type="compositionally biased region" description="Polar residues" evidence="1">
    <location>
        <begin position="909"/>
        <end position="926"/>
    </location>
</feature>
<protein>
    <submittedName>
        <fullName evidence="2 3">Uncharacterized protein</fullName>
    </submittedName>
</protein>
<dbReference type="RefSeq" id="XP_009010166.1">
    <property type="nucleotide sequence ID" value="XM_009011918.1"/>
</dbReference>
<dbReference type="InParanoid" id="T1EYD5"/>
<dbReference type="CTD" id="20201585"/>
<feature type="region of interest" description="Disordered" evidence="1">
    <location>
        <begin position="839"/>
        <end position="872"/>
    </location>
</feature>
<dbReference type="EMBL" id="AMQM01002524">
    <property type="status" value="NOT_ANNOTATED_CDS"/>
    <property type="molecule type" value="Genomic_DNA"/>
</dbReference>
<accession>T1EYD5</accession>
<feature type="compositionally biased region" description="Basic and acidic residues" evidence="1">
    <location>
        <begin position="316"/>
        <end position="343"/>
    </location>
</feature>
<reference evidence="3" key="3">
    <citation type="submission" date="2015-06" db="UniProtKB">
        <authorList>
            <consortium name="EnsemblMetazoa"/>
        </authorList>
    </citation>
    <scope>IDENTIFICATION</scope>
</reference>
<organism evidence="3 4">
    <name type="scientific">Helobdella robusta</name>
    <name type="common">Californian leech</name>
    <dbReference type="NCBI Taxonomy" id="6412"/>
    <lineage>
        <taxon>Eukaryota</taxon>
        <taxon>Metazoa</taxon>
        <taxon>Spiralia</taxon>
        <taxon>Lophotrochozoa</taxon>
        <taxon>Annelida</taxon>
        <taxon>Clitellata</taxon>
        <taxon>Hirudinea</taxon>
        <taxon>Rhynchobdellida</taxon>
        <taxon>Glossiphoniidae</taxon>
        <taxon>Helobdella</taxon>
    </lineage>
</organism>
<feature type="compositionally biased region" description="Low complexity" evidence="1">
    <location>
        <begin position="273"/>
        <end position="309"/>
    </location>
</feature>
<keyword evidence="4" id="KW-1185">Reference proteome</keyword>
<dbReference type="EnsemblMetazoa" id="HelroT166693">
    <property type="protein sequence ID" value="HelroP166693"/>
    <property type="gene ID" value="HelroG166693"/>
</dbReference>
<feature type="region of interest" description="Disordered" evidence="1">
    <location>
        <begin position="1"/>
        <end position="26"/>
    </location>
</feature>
<dbReference type="Proteomes" id="UP000015101">
    <property type="component" value="Unassembled WGS sequence"/>
</dbReference>
<name>T1EYD5_HELRO</name>
<reference evidence="4" key="1">
    <citation type="submission" date="2012-12" db="EMBL/GenBank/DDBJ databases">
        <authorList>
            <person name="Hellsten U."/>
            <person name="Grimwood J."/>
            <person name="Chapman J.A."/>
            <person name="Shapiro H."/>
            <person name="Aerts A."/>
            <person name="Otillar R.P."/>
            <person name="Terry A.Y."/>
            <person name="Boore J.L."/>
            <person name="Simakov O."/>
            <person name="Marletaz F."/>
            <person name="Cho S.-J."/>
            <person name="Edsinger-Gonzales E."/>
            <person name="Havlak P."/>
            <person name="Kuo D.-H."/>
            <person name="Larsson T."/>
            <person name="Lv J."/>
            <person name="Arendt D."/>
            <person name="Savage R."/>
            <person name="Osoegawa K."/>
            <person name="de Jong P."/>
            <person name="Lindberg D.R."/>
            <person name="Seaver E.C."/>
            <person name="Weisblat D.A."/>
            <person name="Putnam N.H."/>
            <person name="Grigoriev I.V."/>
            <person name="Rokhsar D.S."/>
        </authorList>
    </citation>
    <scope>NUCLEOTIDE SEQUENCE</scope>
</reference>
<dbReference type="KEGG" id="hro:HELRODRAFT_166693"/>
<feature type="region of interest" description="Disordered" evidence="1">
    <location>
        <begin position="908"/>
        <end position="927"/>
    </location>
</feature>
<feature type="region of interest" description="Disordered" evidence="1">
    <location>
        <begin position="1064"/>
        <end position="1130"/>
    </location>
</feature>
<gene>
    <name evidence="3" type="primary">20201585</name>
    <name evidence="2" type="ORF">HELRODRAFT_166693</name>
</gene>